<dbReference type="RefSeq" id="WP_144324466.1">
    <property type="nucleotide sequence ID" value="NZ_PDXQ01000001.1"/>
</dbReference>
<keyword evidence="1" id="KW-0175">Coiled coil</keyword>
<dbReference type="PANTHER" id="PTHR30461:SF23">
    <property type="entry name" value="DNA RECOMBINASE-RELATED"/>
    <property type="match status" value="1"/>
</dbReference>
<dbReference type="AlphaFoldDB" id="A0A8B5VYM3"/>
<comment type="caution">
    <text evidence="3">The sequence shown here is derived from an EMBL/GenBank/DDBJ whole genome shotgun (WGS) entry which is preliminary data.</text>
</comment>
<proteinExistence type="predicted"/>
<reference evidence="3 4" key="1">
    <citation type="submission" date="2017-10" db="EMBL/GenBank/DDBJ databases">
        <title>FDA dAtabase for Regulatory Grade micrObial Sequences (FDA-ARGOS): Supporting development and validation of Infectious Disease Dx tests.</title>
        <authorList>
            <person name="Campos J."/>
            <person name="Goldberg B."/>
            <person name="Tallon L.J."/>
            <person name="Sadzewicz L."/>
            <person name="Sengamalay N."/>
            <person name="Ott S."/>
            <person name="Godinez A."/>
            <person name="Nagaraj S."/>
            <person name="Vyas G."/>
            <person name="Aluvathingal J."/>
            <person name="Nadendla S."/>
            <person name="Geyer C."/>
            <person name="Nandy P."/>
            <person name="Hobson J."/>
            <person name="Sichtig H."/>
        </authorList>
    </citation>
    <scope>NUCLEOTIDE SEQUENCE [LARGE SCALE GENOMIC DNA]</scope>
    <source>
        <strain evidence="3 4">FDAARGOS_185</strain>
    </source>
</reference>
<organism evidence="3 4">
    <name type="scientific">Enterococcus avium</name>
    <name type="common">Streptococcus avium</name>
    <dbReference type="NCBI Taxonomy" id="33945"/>
    <lineage>
        <taxon>Bacteria</taxon>
        <taxon>Bacillati</taxon>
        <taxon>Bacillota</taxon>
        <taxon>Bacilli</taxon>
        <taxon>Lactobacillales</taxon>
        <taxon>Enterococcaceae</taxon>
        <taxon>Enterococcus</taxon>
    </lineage>
</organism>
<gene>
    <name evidence="3" type="ORF">AUF17_01195</name>
</gene>
<name>A0A8B5VYM3_ENTAV</name>
<dbReference type="InterPro" id="IPR036162">
    <property type="entry name" value="Resolvase-like_N_sf"/>
</dbReference>
<evidence type="ECO:0000259" key="2">
    <source>
        <dbReference type="PROSITE" id="PS51737"/>
    </source>
</evidence>
<dbReference type="EMBL" id="PDXQ01000001">
    <property type="protein sequence ID" value="TRZ32770.1"/>
    <property type="molecule type" value="Genomic_DNA"/>
</dbReference>
<dbReference type="GO" id="GO:0000150">
    <property type="term" value="F:DNA strand exchange activity"/>
    <property type="evidence" value="ECO:0007669"/>
    <property type="project" value="InterPro"/>
</dbReference>
<dbReference type="InterPro" id="IPR050639">
    <property type="entry name" value="SSR_resolvase"/>
</dbReference>
<dbReference type="PANTHER" id="PTHR30461">
    <property type="entry name" value="DNA-INVERTASE FROM LAMBDOID PROPHAGE"/>
    <property type="match status" value="1"/>
</dbReference>
<protein>
    <recommendedName>
        <fullName evidence="2">Recombinase domain-containing protein</fullName>
    </recommendedName>
</protein>
<evidence type="ECO:0000313" key="3">
    <source>
        <dbReference type="EMBL" id="TRZ32770.1"/>
    </source>
</evidence>
<dbReference type="InterPro" id="IPR011109">
    <property type="entry name" value="DNA_bind_recombinase_dom"/>
</dbReference>
<dbReference type="Proteomes" id="UP000316316">
    <property type="component" value="Unassembled WGS sequence"/>
</dbReference>
<dbReference type="GO" id="GO:0003677">
    <property type="term" value="F:DNA binding"/>
    <property type="evidence" value="ECO:0007669"/>
    <property type="project" value="InterPro"/>
</dbReference>
<dbReference type="InterPro" id="IPR006119">
    <property type="entry name" value="Resolv_N"/>
</dbReference>
<sequence>MNVAYCRSSDWKKGKVSLQSQKVLCETEAKKSNLIIPKENFLFEKGQSARNLNRPKMKILLDWIRSDVLDHGHLFVPSYDRLTREITDLNYLLNLFDQHAITVHSVKEKIPDTMSRSTRTFYIYSLGAVAQAHLETSRQHALRNSDRRRKEGKPIGSAPFGYTYTKEKLILVPAESGVVKDIFDLYLSGLGYKKICQVLTEKGLTIYGRSFLDLDISRILKNQTYAGFLGKGSTTYKGNHQPIISLEAFERVQKIRKQRQQPKKHDAQYPLRRKLFCSCGWHIGVHNYASKNGKIRRYYECANPIHREKKLAIRLSADHLEETVLQTTKTFLSNVKFLDQLLRQIKRQQASKQKQEEKQQEYLQRRKKKLFLQYEGQHIDAKEFTQQLSQLNGEKVLINNRSTITVSEVKGLFVTDSSLPDAFFFQLIDHIRLSDLNELQEIYLTKLPEHNLLEWSEENERK</sequence>
<dbReference type="SMART" id="SM00857">
    <property type="entry name" value="Resolvase"/>
    <property type="match status" value="1"/>
</dbReference>
<evidence type="ECO:0000313" key="4">
    <source>
        <dbReference type="Proteomes" id="UP000316316"/>
    </source>
</evidence>
<dbReference type="InterPro" id="IPR038109">
    <property type="entry name" value="DNA_bind_recomb_sf"/>
</dbReference>
<dbReference type="PROSITE" id="PS51737">
    <property type="entry name" value="RECOMBINASE_DNA_BIND"/>
    <property type="match status" value="1"/>
</dbReference>
<accession>A0A8B5VYM3</accession>
<dbReference type="Gene3D" id="3.90.1750.20">
    <property type="entry name" value="Putative Large Serine Recombinase, Chain B, Domain 2"/>
    <property type="match status" value="1"/>
</dbReference>
<feature type="coiled-coil region" evidence="1">
    <location>
        <begin position="338"/>
        <end position="365"/>
    </location>
</feature>
<dbReference type="Gene3D" id="3.40.50.1390">
    <property type="entry name" value="Resolvase, N-terminal catalytic domain"/>
    <property type="match status" value="1"/>
</dbReference>
<dbReference type="Pfam" id="PF00239">
    <property type="entry name" value="Resolvase"/>
    <property type="match status" value="1"/>
</dbReference>
<feature type="domain" description="Recombinase" evidence="2">
    <location>
        <begin position="159"/>
        <end position="262"/>
    </location>
</feature>
<dbReference type="SUPFAM" id="SSF53041">
    <property type="entry name" value="Resolvase-like"/>
    <property type="match status" value="1"/>
</dbReference>
<dbReference type="Pfam" id="PF07508">
    <property type="entry name" value="Recombinase"/>
    <property type="match status" value="1"/>
</dbReference>
<evidence type="ECO:0000256" key="1">
    <source>
        <dbReference type="SAM" id="Coils"/>
    </source>
</evidence>